<evidence type="ECO:0000313" key="1">
    <source>
        <dbReference type="EMBL" id="KIW27646.1"/>
    </source>
</evidence>
<reference evidence="1 2" key="1">
    <citation type="submission" date="2015-01" db="EMBL/GenBank/DDBJ databases">
        <title>The Genome Sequence of Cladophialophora immunda CBS83496.</title>
        <authorList>
            <consortium name="The Broad Institute Genomics Platform"/>
            <person name="Cuomo C."/>
            <person name="de Hoog S."/>
            <person name="Gorbushina A."/>
            <person name="Stielow B."/>
            <person name="Teixiera M."/>
            <person name="Abouelleil A."/>
            <person name="Chapman S.B."/>
            <person name="Priest M."/>
            <person name="Young S.K."/>
            <person name="Wortman J."/>
            <person name="Nusbaum C."/>
            <person name="Birren B."/>
        </authorList>
    </citation>
    <scope>NUCLEOTIDE SEQUENCE [LARGE SCALE GENOMIC DNA]</scope>
    <source>
        <strain evidence="1 2">CBS 83496</strain>
    </source>
</reference>
<dbReference type="HOGENOM" id="CLU_1396161_0_0_1"/>
<accession>A0A0D1ZI54</accession>
<dbReference type="RefSeq" id="XP_016247862.1">
    <property type="nucleotide sequence ID" value="XM_016394443.1"/>
</dbReference>
<dbReference type="GeneID" id="27346564"/>
<proteinExistence type="predicted"/>
<evidence type="ECO:0000313" key="2">
    <source>
        <dbReference type="Proteomes" id="UP000054466"/>
    </source>
</evidence>
<gene>
    <name evidence="1" type="ORF">PV07_07370</name>
</gene>
<dbReference type="VEuPathDB" id="FungiDB:PV07_07370"/>
<name>A0A0D1ZI54_9EURO</name>
<dbReference type="EMBL" id="KN847043">
    <property type="protein sequence ID" value="KIW27646.1"/>
    <property type="molecule type" value="Genomic_DNA"/>
</dbReference>
<protein>
    <submittedName>
        <fullName evidence="1">Uncharacterized protein</fullName>
    </submittedName>
</protein>
<dbReference type="Proteomes" id="UP000054466">
    <property type="component" value="Unassembled WGS sequence"/>
</dbReference>
<dbReference type="AlphaFoldDB" id="A0A0D1ZI54"/>
<sequence>MSVNMVSKLCATCSALLGRGISTDVTQTRSCDEGIKPDIDLANSRFSLSAYTRFTTIWPLRRHRFLLPQSSLDVRTTSYICLVSASDAQINPEYKNHGNGSRKSVVESPMSEQAILHVTPRKRSEMSCGEMGRCDLMTKNLQHKSGIADPMSFEFLQRVGCRKPAKGRYMDDCIPHRRPSPTVEPDLACYFQQTD</sequence>
<organism evidence="1 2">
    <name type="scientific">Cladophialophora immunda</name>
    <dbReference type="NCBI Taxonomy" id="569365"/>
    <lineage>
        <taxon>Eukaryota</taxon>
        <taxon>Fungi</taxon>
        <taxon>Dikarya</taxon>
        <taxon>Ascomycota</taxon>
        <taxon>Pezizomycotina</taxon>
        <taxon>Eurotiomycetes</taxon>
        <taxon>Chaetothyriomycetidae</taxon>
        <taxon>Chaetothyriales</taxon>
        <taxon>Herpotrichiellaceae</taxon>
        <taxon>Cladophialophora</taxon>
    </lineage>
</organism>
<keyword evidence="2" id="KW-1185">Reference proteome</keyword>